<dbReference type="EMBL" id="LN713926">
    <property type="protein sequence ID" value="CEK42367.1"/>
    <property type="molecule type" value="Genomic_DNA"/>
</dbReference>
<organism evidence="2">
    <name type="scientific">Pseudomonas fluorescens (strain SBW25)</name>
    <dbReference type="NCBI Taxonomy" id="216595"/>
    <lineage>
        <taxon>Bacteria</taxon>
        <taxon>Pseudomonadati</taxon>
        <taxon>Pseudomonadota</taxon>
        <taxon>Gammaproteobacteria</taxon>
        <taxon>Pseudomonadales</taxon>
        <taxon>Pseudomonadaceae</taxon>
        <taxon>Pseudomonas</taxon>
    </lineage>
</organism>
<feature type="chain" id="PRO_5005187347" evidence="1">
    <location>
        <begin position="31"/>
        <end position="365"/>
    </location>
</feature>
<evidence type="ECO:0000313" key="2">
    <source>
        <dbReference type="EMBL" id="CEK42367.1"/>
    </source>
</evidence>
<reference evidence="2" key="1">
    <citation type="submission" date="2014-12" db="EMBL/GenBank/DDBJ databases">
        <authorList>
            <person name="Hall J."/>
        </authorList>
    </citation>
    <scope>NUCLEOTIDE SEQUENCE [LARGE SCALE GENOMIC DNA]</scope>
    <source>
        <strain evidence="2">SBW25</strain>
        <plasmid evidence="2">pQBR57</plasmid>
    </source>
</reference>
<dbReference type="InterPro" id="IPR029045">
    <property type="entry name" value="ClpP/crotonase-like_dom_sf"/>
</dbReference>
<gene>
    <name evidence="2" type="ORF">PQBR57_0414</name>
</gene>
<dbReference type="AlphaFoldDB" id="A0A0G4E5W2"/>
<geneLocation type="plasmid" evidence="2">
    <name>pQBR57</name>
</geneLocation>
<proteinExistence type="predicted"/>
<protein>
    <submittedName>
        <fullName evidence="2">Uncharacterized protein</fullName>
    </submittedName>
</protein>
<keyword evidence="1" id="KW-0732">Signal</keyword>
<reference evidence="2" key="2">
    <citation type="submission" date="2015-06" db="EMBL/GenBank/DDBJ databases">
        <title>Environmentally co-occuring mercury resistance plasmids are genetically and phenotypically diverse and confer variable context-dependent fitness effects.</title>
        <authorList>
            <person name="Hall J.P.J."/>
            <person name="Harrison E."/>
            <person name="Lilley A.K."/>
            <person name="Paterson S."/>
            <person name="Spiers A.J."/>
            <person name="Brockhurst M.A."/>
        </authorList>
    </citation>
    <scope>NUCLEOTIDE SEQUENCE [LARGE SCALE GENOMIC DNA]</scope>
    <source>
        <strain evidence="2">SBW25</strain>
        <plasmid evidence="2">pQBR57</plasmid>
    </source>
</reference>
<sequence length="365" mass="39650">MKAARFLKNCRVGATFLLFLTLQPIPHALADAGSLLQDEDPRLTPARVMTLQQEGLTQVVIDGYIHSPTVEAFRSKVSELGGDYGIVYFNSSGGDLSAAEELGRLIRAKGYATQIGKLTADQKQIGRGVCESACPISFVGGKFRLLDSNTGQLGVHRFYLAKQGRWASDSGVLFTAERNLRAYLDEMGISPEFLEVMMKTPADKILPISKRSSFEWKLGTGAESSSWPSTGPETVLGIGESSTGTIALSFTCKARSVHVQAKLKPWFPATGLLNYDNHSFTVNGQKFELREVTASYDKHSGFISFDSTLPGAALTALGTAERVGYSLSYDKLPGEYNRSMTVDGDGKSISRFLACANQNDFPAER</sequence>
<feature type="signal peptide" evidence="1">
    <location>
        <begin position="1"/>
        <end position="30"/>
    </location>
</feature>
<keyword evidence="2" id="KW-0614">Plasmid</keyword>
<accession>A0A0G4E5W2</accession>
<name>A0A0G4E5W2_PSEFS</name>
<dbReference type="SUPFAM" id="SSF52096">
    <property type="entry name" value="ClpP/crotonase"/>
    <property type="match status" value="1"/>
</dbReference>
<evidence type="ECO:0000256" key="1">
    <source>
        <dbReference type="SAM" id="SignalP"/>
    </source>
</evidence>